<dbReference type="EMBL" id="JBIQWL010000021">
    <property type="protein sequence ID" value="MFH8253278.1"/>
    <property type="molecule type" value="Genomic_DNA"/>
</dbReference>
<dbReference type="Pfam" id="PF02481">
    <property type="entry name" value="DNA_processg_A"/>
    <property type="match status" value="1"/>
</dbReference>
<dbReference type="PANTHER" id="PTHR43022">
    <property type="entry name" value="PROTEIN SMF"/>
    <property type="match status" value="1"/>
</dbReference>
<keyword evidence="4" id="KW-1185">Reference proteome</keyword>
<evidence type="ECO:0000259" key="2">
    <source>
        <dbReference type="Pfam" id="PF02481"/>
    </source>
</evidence>
<gene>
    <name evidence="3" type="ORF">ACH3VR_23125</name>
</gene>
<dbReference type="InterPro" id="IPR003488">
    <property type="entry name" value="DprA"/>
</dbReference>
<dbReference type="RefSeq" id="WP_397558702.1">
    <property type="nucleotide sequence ID" value="NZ_JBIQWL010000021.1"/>
</dbReference>
<dbReference type="Proteomes" id="UP001610861">
    <property type="component" value="Unassembled WGS sequence"/>
</dbReference>
<dbReference type="SUPFAM" id="SSF102405">
    <property type="entry name" value="MCP/YpsA-like"/>
    <property type="match status" value="1"/>
</dbReference>
<dbReference type="Gene3D" id="3.40.50.450">
    <property type="match status" value="1"/>
</dbReference>
<accession>A0ABW7QFX9</accession>
<dbReference type="InterPro" id="IPR057666">
    <property type="entry name" value="DrpA_SLOG"/>
</dbReference>
<reference evidence="3 4" key="1">
    <citation type="submission" date="2024-09" db="EMBL/GenBank/DDBJ databases">
        <authorList>
            <person name="Pan X."/>
        </authorList>
    </citation>
    <scope>NUCLEOTIDE SEQUENCE [LARGE SCALE GENOMIC DNA]</scope>
    <source>
        <strain evidence="3 4">B2969</strain>
    </source>
</reference>
<sequence length="308" mass="31522">MTTTTITTQIAEITDADELNARAAWSIITEPGDGHAGILVQQLGHRGALTALEGKLADLDDIAPGLAAQARTWMPRLRSAAIASALTTAKDRGIRLVDPATVPGLVDLGAHAPHVLWVRGDIDALGAERRLAIVGARAASSYGESVCADITGEVVAAGVTVHSGGAYGIDAAAHRAALTSFGATVAWLAGGVDRMYPAGHADLADRIARSAGSALVSEVAPGSAPTRWRFISRNRVIAAATQATVIVEAGWRSGSLNTAGHATALGRQLGAVPGSVNSPASAGCHRLLREYDARVITSGADALELITE</sequence>
<dbReference type="PANTHER" id="PTHR43022:SF1">
    <property type="entry name" value="PROTEIN SMF"/>
    <property type="match status" value="1"/>
</dbReference>
<protein>
    <submittedName>
        <fullName evidence="3">DNA-processing protein DprA</fullName>
    </submittedName>
</protein>
<organism evidence="3 4">
    <name type="scientific">Microbacterium alkaliflavum</name>
    <dbReference type="NCBI Taxonomy" id="3248839"/>
    <lineage>
        <taxon>Bacteria</taxon>
        <taxon>Bacillati</taxon>
        <taxon>Actinomycetota</taxon>
        <taxon>Actinomycetes</taxon>
        <taxon>Micrococcales</taxon>
        <taxon>Microbacteriaceae</taxon>
        <taxon>Microbacterium</taxon>
    </lineage>
</organism>
<name>A0ABW7QFX9_9MICO</name>
<evidence type="ECO:0000313" key="4">
    <source>
        <dbReference type="Proteomes" id="UP001610861"/>
    </source>
</evidence>
<proteinExistence type="inferred from homology"/>
<feature type="domain" description="Smf/DprA SLOG" evidence="2">
    <location>
        <begin position="110"/>
        <end position="305"/>
    </location>
</feature>
<evidence type="ECO:0000256" key="1">
    <source>
        <dbReference type="ARBA" id="ARBA00006525"/>
    </source>
</evidence>
<comment type="caution">
    <text evidence="3">The sequence shown here is derived from an EMBL/GenBank/DDBJ whole genome shotgun (WGS) entry which is preliminary data.</text>
</comment>
<evidence type="ECO:0000313" key="3">
    <source>
        <dbReference type="EMBL" id="MFH8253278.1"/>
    </source>
</evidence>
<comment type="similarity">
    <text evidence="1">Belongs to the DprA/Smf family.</text>
</comment>